<evidence type="ECO:0008006" key="5">
    <source>
        <dbReference type="Google" id="ProtNLM"/>
    </source>
</evidence>
<dbReference type="GeneID" id="95985533"/>
<dbReference type="RefSeq" id="XP_069210421.1">
    <property type="nucleotide sequence ID" value="XM_069353003.1"/>
</dbReference>
<evidence type="ECO:0000256" key="2">
    <source>
        <dbReference type="SAM" id="SignalP"/>
    </source>
</evidence>
<keyword evidence="4" id="KW-1185">Reference proteome</keyword>
<organism evidence="3 4">
    <name type="scientific">Vanrija albida</name>
    <dbReference type="NCBI Taxonomy" id="181172"/>
    <lineage>
        <taxon>Eukaryota</taxon>
        <taxon>Fungi</taxon>
        <taxon>Dikarya</taxon>
        <taxon>Basidiomycota</taxon>
        <taxon>Agaricomycotina</taxon>
        <taxon>Tremellomycetes</taxon>
        <taxon>Trichosporonales</taxon>
        <taxon>Trichosporonaceae</taxon>
        <taxon>Vanrija</taxon>
    </lineage>
</organism>
<feature type="chain" id="PRO_5045557366" description="Extracellular membrane protein CFEM domain-containing protein" evidence="2">
    <location>
        <begin position="18"/>
        <end position="209"/>
    </location>
</feature>
<evidence type="ECO:0000256" key="1">
    <source>
        <dbReference type="SAM" id="MobiDB-lite"/>
    </source>
</evidence>
<evidence type="ECO:0000313" key="3">
    <source>
        <dbReference type="EMBL" id="KAL1410477.1"/>
    </source>
</evidence>
<evidence type="ECO:0000313" key="4">
    <source>
        <dbReference type="Proteomes" id="UP001565368"/>
    </source>
</evidence>
<feature type="region of interest" description="Disordered" evidence="1">
    <location>
        <begin position="160"/>
        <end position="181"/>
    </location>
</feature>
<accession>A0ABR3Q7I6</accession>
<name>A0ABR3Q7I6_9TREE</name>
<proteinExistence type="predicted"/>
<keyword evidence="2" id="KW-0732">Signal</keyword>
<reference evidence="3 4" key="1">
    <citation type="submission" date="2023-08" db="EMBL/GenBank/DDBJ databases">
        <title>Annotated Genome Sequence of Vanrija albida AlHP1.</title>
        <authorList>
            <person name="Herzog R."/>
        </authorList>
    </citation>
    <scope>NUCLEOTIDE SEQUENCE [LARGE SCALE GENOMIC DNA]</scope>
    <source>
        <strain evidence="3 4">AlHP1</strain>
    </source>
</reference>
<sequence>MLPTTLILSALAASALATPHVARQQNWYGCDEDCNGVEGNVEGLGDGLICTPAMKGQFTSCISCLEKASGVPPANVTSIQAALSNWCASVTADTSGGGQDDSDTPATGSVTISAPGVVITAGPSGGGVNGGGQAASGGASGGGVSASGGAAGGAASASGSAASASGSAPAPAASSASASPSAAAGSSAARTAGVSAGALALVIAAAVLL</sequence>
<comment type="caution">
    <text evidence="3">The sequence shown here is derived from an EMBL/GenBank/DDBJ whole genome shotgun (WGS) entry which is preliminary data.</text>
</comment>
<feature type="signal peptide" evidence="2">
    <location>
        <begin position="1"/>
        <end position="17"/>
    </location>
</feature>
<protein>
    <recommendedName>
        <fullName evidence="5">Extracellular membrane protein CFEM domain-containing protein</fullName>
    </recommendedName>
</protein>
<dbReference type="Proteomes" id="UP001565368">
    <property type="component" value="Unassembled WGS sequence"/>
</dbReference>
<gene>
    <name evidence="3" type="ORF">Q8F55_004490</name>
</gene>
<dbReference type="EMBL" id="JBBXJM010000003">
    <property type="protein sequence ID" value="KAL1410477.1"/>
    <property type="molecule type" value="Genomic_DNA"/>
</dbReference>